<name>A0A6N7INH2_9FIRM</name>
<organism evidence="1 2">
    <name type="scientific">Desulfofundulus thermobenzoicus</name>
    <dbReference type="NCBI Taxonomy" id="29376"/>
    <lineage>
        <taxon>Bacteria</taxon>
        <taxon>Bacillati</taxon>
        <taxon>Bacillota</taxon>
        <taxon>Clostridia</taxon>
        <taxon>Eubacteriales</taxon>
        <taxon>Peptococcaceae</taxon>
        <taxon>Desulfofundulus</taxon>
    </lineage>
</organism>
<accession>A0A6N7INH2</accession>
<evidence type="ECO:0000313" key="2">
    <source>
        <dbReference type="Proteomes" id="UP000441717"/>
    </source>
</evidence>
<reference evidence="1 2" key="1">
    <citation type="submission" date="2019-10" db="EMBL/GenBank/DDBJ databases">
        <title>Comparative genomics of sulfur disproportionating microorganisms.</title>
        <authorList>
            <person name="Ward L.M."/>
            <person name="Bertran E."/>
            <person name="Johnston D."/>
        </authorList>
    </citation>
    <scope>NUCLEOTIDE SEQUENCE [LARGE SCALE GENOMIC DNA]</scope>
    <source>
        <strain evidence="1 2">DSM 14055</strain>
    </source>
</reference>
<keyword evidence="2" id="KW-1185">Reference proteome</keyword>
<proteinExistence type="predicted"/>
<protein>
    <submittedName>
        <fullName evidence="1">Uncharacterized protein</fullName>
    </submittedName>
</protein>
<sequence length="62" mass="6932">MEPVTEEVTFVYYGAVAWNGLFAYWPGVADAALINAAKGTPEAEKLLARYPWLIRLIRGTPY</sequence>
<dbReference type="AlphaFoldDB" id="A0A6N7INH2"/>
<dbReference type="EMBL" id="WHYR01000004">
    <property type="protein sequence ID" value="MQL51173.1"/>
    <property type="molecule type" value="Genomic_DNA"/>
</dbReference>
<dbReference type="RefSeq" id="WP_152945090.1">
    <property type="nucleotide sequence ID" value="NZ_WHYR01000004.1"/>
</dbReference>
<dbReference type="Proteomes" id="UP000441717">
    <property type="component" value="Unassembled WGS sequence"/>
</dbReference>
<dbReference type="OrthoDB" id="108903at2"/>
<comment type="caution">
    <text evidence="1">The sequence shown here is derived from an EMBL/GenBank/DDBJ whole genome shotgun (WGS) entry which is preliminary data.</text>
</comment>
<evidence type="ECO:0000313" key="1">
    <source>
        <dbReference type="EMBL" id="MQL51173.1"/>
    </source>
</evidence>
<gene>
    <name evidence="1" type="ORF">GFC01_02615</name>
</gene>